<evidence type="ECO:0000256" key="5">
    <source>
        <dbReference type="SAM" id="Coils"/>
    </source>
</evidence>
<dbReference type="PROSITE" id="PS51737">
    <property type="entry name" value="RECOMBINASE_DNA_BIND"/>
    <property type="match status" value="1"/>
</dbReference>
<dbReference type="Gene3D" id="3.90.1750.20">
    <property type="entry name" value="Putative Large Serine Recombinase, Chain B, Domain 2"/>
    <property type="match status" value="1"/>
</dbReference>
<reference evidence="8 9" key="1">
    <citation type="journal article" date="2020" name="Cell Host Microbe">
        <title>Functional and Genomic Variation between Human-Derived Isolates of Lachnospiraceae Reveals Inter- and Intra-Species Diversity.</title>
        <authorList>
            <person name="Sorbara M.T."/>
            <person name="Littmann E.R."/>
            <person name="Fontana E."/>
            <person name="Moody T.U."/>
            <person name="Kohout C.E."/>
            <person name="Gjonbalaj M."/>
            <person name="Eaton V."/>
            <person name="Seok R."/>
            <person name="Leiner I.M."/>
            <person name="Pamer E.G."/>
        </authorList>
    </citation>
    <scope>NUCLEOTIDE SEQUENCE [LARGE SCALE GENOMIC DNA]</scope>
    <source>
        <strain evidence="8 9">MSK.14.57</strain>
    </source>
</reference>
<dbReference type="SUPFAM" id="SSF53041">
    <property type="entry name" value="Resolvase-like"/>
    <property type="match status" value="1"/>
</dbReference>
<feature type="domain" description="Recombinase" evidence="7">
    <location>
        <begin position="162"/>
        <end position="284"/>
    </location>
</feature>
<dbReference type="InterPro" id="IPR025827">
    <property type="entry name" value="Zn_ribbon_recom_dom"/>
</dbReference>
<dbReference type="Gene3D" id="3.40.50.1390">
    <property type="entry name" value="Resolvase, N-terminal catalytic domain"/>
    <property type="match status" value="1"/>
</dbReference>
<accession>A0ABX2HW47</accession>
<sequence>MKKIAAAYIRVSTHMQEELSPDAQLRFIRTWADAHGYYVPDEFVFIDSGISGRKAKKRHDFLRMVGLAKTKPAAPFEAILLWKFNRFARNQEESIVYKSMLRKKCNVDVISTTQQTTKDIYGDLIERIIEWTDEFYSIQLGEDVFRGMTENALRGHFQASPAFGYKVEQKGQGPVVVEDQASIVRMIYNLYTTSTMGFYEIARYLNEIGYKTARNKPFENRTIRYIIQNPIYKGYLRWNYQSNATKEIKDASEWIIVKSSQITPIVSEELWNQANDRLKQEYHPKGGKPVSKHRHWLSGLVKCSSCGASLSTSVQYRHDRTYINFQCYKYLKGKCMVSHGISEKKLVPLILNVLKEDMNKSYIECERIEKVVENQQDILDVQLKRLDAREVRIKEAYLNGVDSLAEYKSNKEQIQQERELLLQQSQNHDKEEKRSNELPNKIRGVYDILVSDQCSKDEKQAAIRSIVKKIVFDKENKTLDFHYYIKED</sequence>
<evidence type="ECO:0000313" key="9">
    <source>
        <dbReference type="Proteomes" id="UP001644750"/>
    </source>
</evidence>
<keyword evidence="3" id="KW-0233">DNA recombination</keyword>
<comment type="caution">
    <text evidence="8">The sequence shown here is derived from an EMBL/GenBank/DDBJ whole genome shotgun (WGS) entry which is preliminary data.</text>
</comment>
<dbReference type="InterPro" id="IPR036162">
    <property type="entry name" value="Resolvase-like_N_sf"/>
</dbReference>
<dbReference type="EMBL" id="JAAITB010000008">
    <property type="protein sequence ID" value="NSJ78976.1"/>
    <property type="molecule type" value="Genomic_DNA"/>
</dbReference>
<dbReference type="Pfam" id="PF13408">
    <property type="entry name" value="Zn_ribbon_recom"/>
    <property type="match status" value="1"/>
</dbReference>
<protein>
    <submittedName>
        <fullName evidence="8">Recombinase family protein</fullName>
    </submittedName>
</protein>
<dbReference type="PANTHER" id="PTHR30461:SF23">
    <property type="entry name" value="DNA RECOMBINASE-RELATED"/>
    <property type="match status" value="1"/>
</dbReference>
<gene>
    <name evidence="8" type="ORF">G5A72_05105</name>
</gene>
<dbReference type="CDD" id="cd00338">
    <property type="entry name" value="Ser_Recombinase"/>
    <property type="match status" value="1"/>
</dbReference>
<dbReference type="InterPro" id="IPR006118">
    <property type="entry name" value="Recombinase_CS"/>
</dbReference>
<evidence type="ECO:0000313" key="8">
    <source>
        <dbReference type="EMBL" id="NSJ78976.1"/>
    </source>
</evidence>
<dbReference type="RefSeq" id="WP_173751728.1">
    <property type="nucleotide sequence ID" value="NZ_JAAITB010000008.1"/>
</dbReference>
<feature type="coiled-coil region" evidence="5">
    <location>
        <begin position="404"/>
        <end position="434"/>
    </location>
</feature>
<evidence type="ECO:0000256" key="3">
    <source>
        <dbReference type="ARBA" id="ARBA00023172"/>
    </source>
</evidence>
<dbReference type="Pfam" id="PF00239">
    <property type="entry name" value="Resolvase"/>
    <property type="match status" value="1"/>
</dbReference>
<dbReference type="PANTHER" id="PTHR30461">
    <property type="entry name" value="DNA-INVERTASE FROM LAMBDOID PROPHAGE"/>
    <property type="match status" value="1"/>
</dbReference>
<keyword evidence="9" id="KW-1185">Reference proteome</keyword>
<dbReference type="Proteomes" id="UP001644750">
    <property type="component" value="Unassembled WGS sequence"/>
</dbReference>
<keyword evidence="1" id="KW-0229">DNA integration</keyword>
<dbReference type="InterPro" id="IPR006119">
    <property type="entry name" value="Resolv_N"/>
</dbReference>
<name>A0ABX2HW47_ANAHA</name>
<organism evidence="8 9">
    <name type="scientific">Anaerostipes hadrus</name>
    <dbReference type="NCBI Taxonomy" id="649756"/>
    <lineage>
        <taxon>Bacteria</taxon>
        <taxon>Bacillati</taxon>
        <taxon>Bacillota</taxon>
        <taxon>Clostridia</taxon>
        <taxon>Lachnospirales</taxon>
        <taxon>Lachnospiraceae</taxon>
        <taxon>Anaerostipes</taxon>
    </lineage>
</organism>
<feature type="active site" description="O-(5'-phospho-DNA)-serine intermediate" evidence="4">
    <location>
        <position position="12"/>
    </location>
</feature>
<dbReference type="SMART" id="SM00857">
    <property type="entry name" value="Resolvase"/>
    <property type="match status" value="1"/>
</dbReference>
<dbReference type="PROSITE" id="PS51736">
    <property type="entry name" value="RECOMBINASES_3"/>
    <property type="match status" value="1"/>
</dbReference>
<evidence type="ECO:0000259" key="6">
    <source>
        <dbReference type="PROSITE" id="PS51736"/>
    </source>
</evidence>
<keyword evidence="5" id="KW-0175">Coiled coil</keyword>
<evidence type="ECO:0000259" key="7">
    <source>
        <dbReference type="PROSITE" id="PS51737"/>
    </source>
</evidence>
<dbReference type="InterPro" id="IPR038109">
    <property type="entry name" value="DNA_bind_recomb_sf"/>
</dbReference>
<evidence type="ECO:0000256" key="4">
    <source>
        <dbReference type="PROSITE-ProRule" id="PRU10137"/>
    </source>
</evidence>
<keyword evidence="2" id="KW-0238">DNA-binding</keyword>
<dbReference type="InterPro" id="IPR050639">
    <property type="entry name" value="SSR_resolvase"/>
</dbReference>
<proteinExistence type="predicted"/>
<evidence type="ECO:0000256" key="1">
    <source>
        <dbReference type="ARBA" id="ARBA00022908"/>
    </source>
</evidence>
<evidence type="ECO:0000256" key="2">
    <source>
        <dbReference type="ARBA" id="ARBA00023125"/>
    </source>
</evidence>
<dbReference type="Pfam" id="PF07508">
    <property type="entry name" value="Recombinase"/>
    <property type="match status" value="1"/>
</dbReference>
<dbReference type="InterPro" id="IPR011109">
    <property type="entry name" value="DNA_bind_recombinase_dom"/>
</dbReference>
<feature type="domain" description="Resolvase/invertase-type recombinase catalytic" evidence="6">
    <location>
        <begin position="4"/>
        <end position="155"/>
    </location>
</feature>
<dbReference type="PROSITE" id="PS00397">
    <property type="entry name" value="RECOMBINASES_1"/>
    <property type="match status" value="1"/>
</dbReference>